<keyword evidence="2" id="KW-0489">Methyltransferase</keyword>
<evidence type="ECO:0000256" key="2">
    <source>
        <dbReference type="ARBA" id="ARBA00022603"/>
    </source>
</evidence>
<dbReference type="AlphaFoldDB" id="A0AAY4BNX1"/>
<dbReference type="GeneID" id="114767854"/>
<dbReference type="GO" id="GO:0032502">
    <property type="term" value="P:developmental process"/>
    <property type="evidence" value="ECO:0007669"/>
    <property type="project" value="TreeGrafter"/>
</dbReference>
<protein>
    <recommendedName>
        <fullName evidence="1">catechol O-methyltransferase</fullName>
        <ecNumber evidence="1">2.1.1.6</ecNumber>
    </recommendedName>
</protein>
<dbReference type="GeneTree" id="ENSGT00940000155317"/>
<evidence type="ECO:0000256" key="3">
    <source>
        <dbReference type="ARBA" id="ARBA00022679"/>
    </source>
</evidence>
<dbReference type="Ensembl" id="ENSDCDT00010024123.1">
    <property type="protein sequence ID" value="ENSDCDP00010021831.1"/>
    <property type="gene ID" value="ENSDCDG00010010871.1"/>
</dbReference>
<reference evidence="9" key="2">
    <citation type="submission" date="2025-08" db="UniProtKB">
        <authorList>
            <consortium name="Ensembl"/>
        </authorList>
    </citation>
    <scope>IDENTIFICATION</scope>
</reference>
<keyword evidence="5" id="KW-0531">Neurotransmitter degradation</keyword>
<dbReference type="GO" id="GO:0016206">
    <property type="term" value="F:catechol O-methyltransferase activity"/>
    <property type="evidence" value="ECO:0007669"/>
    <property type="project" value="UniProtKB-EC"/>
</dbReference>
<dbReference type="CDD" id="cd02440">
    <property type="entry name" value="AdoMet_MTases"/>
    <property type="match status" value="1"/>
</dbReference>
<reference evidence="9" key="3">
    <citation type="submission" date="2025-09" db="UniProtKB">
        <authorList>
            <consortium name="Ensembl"/>
        </authorList>
    </citation>
    <scope>IDENTIFICATION</scope>
</reference>
<keyword evidence="6" id="KW-0128">Catecholamine metabolism</keyword>
<comment type="similarity">
    <text evidence="7">Belongs to the class I-like SAM-binding methyltransferase superfamily. Cation-dependent O-methyltransferase family.</text>
</comment>
<dbReference type="GO" id="GO:0042417">
    <property type="term" value="P:dopamine metabolic process"/>
    <property type="evidence" value="ECO:0007669"/>
    <property type="project" value="TreeGrafter"/>
</dbReference>
<dbReference type="InterPro" id="IPR002935">
    <property type="entry name" value="SAM_O-MeTrfase"/>
</dbReference>
<keyword evidence="4" id="KW-0949">S-adenosyl-L-methionine</keyword>
<dbReference type="Proteomes" id="UP000694580">
    <property type="component" value="Chromosome 18"/>
</dbReference>
<dbReference type="RefSeq" id="XP_028815503.1">
    <property type="nucleotide sequence ID" value="XM_028959670.1"/>
</dbReference>
<feature type="chain" id="PRO_5044257937" description="catechol O-methyltransferase" evidence="8">
    <location>
        <begin position="18"/>
        <end position="255"/>
    </location>
</feature>
<evidence type="ECO:0000256" key="6">
    <source>
        <dbReference type="ARBA" id="ARBA00022939"/>
    </source>
</evidence>
<dbReference type="PROSITE" id="PS51682">
    <property type="entry name" value="SAM_OMT_I"/>
    <property type="match status" value="1"/>
</dbReference>
<keyword evidence="10" id="KW-1185">Reference proteome</keyword>
<accession>A0AAY4BNX1</accession>
<evidence type="ECO:0000256" key="5">
    <source>
        <dbReference type="ARBA" id="ARBA00022867"/>
    </source>
</evidence>
<organism evidence="9 10">
    <name type="scientific">Denticeps clupeoides</name>
    <name type="common">denticle herring</name>
    <dbReference type="NCBI Taxonomy" id="299321"/>
    <lineage>
        <taxon>Eukaryota</taxon>
        <taxon>Metazoa</taxon>
        <taxon>Chordata</taxon>
        <taxon>Craniata</taxon>
        <taxon>Vertebrata</taxon>
        <taxon>Euteleostomi</taxon>
        <taxon>Actinopterygii</taxon>
        <taxon>Neopterygii</taxon>
        <taxon>Teleostei</taxon>
        <taxon>Clupei</taxon>
        <taxon>Clupeiformes</taxon>
        <taxon>Denticipitoidei</taxon>
        <taxon>Denticipitidae</taxon>
        <taxon>Denticeps</taxon>
    </lineage>
</organism>
<feature type="signal peptide" evidence="8">
    <location>
        <begin position="1"/>
        <end position="17"/>
    </location>
</feature>
<keyword evidence="8" id="KW-0732">Signal</keyword>
<evidence type="ECO:0000256" key="4">
    <source>
        <dbReference type="ARBA" id="ARBA00022691"/>
    </source>
</evidence>
<evidence type="ECO:0000256" key="8">
    <source>
        <dbReference type="SAM" id="SignalP"/>
    </source>
</evidence>
<dbReference type="RefSeq" id="XP_028815505.1">
    <property type="nucleotide sequence ID" value="XM_028959672.1"/>
</dbReference>
<dbReference type="Gene3D" id="3.40.50.150">
    <property type="entry name" value="Vaccinia Virus protein VP39"/>
    <property type="match status" value="1"/>
</dbReference>
<name>A0AAY4BNX1_9TELE</name>
<reference evidence="9 10" key="1">
    <citation type="submission" date="2020-06" db="EMBL/GenBank/DDBJ databases">
        <authorList>
            <consortium name="Wellcome Sanger Institute Data Sharing"/>
        </authorList>
    </citation>
    <scope>NUCLEOTIDE SEQUENCE [LARGE SCALE GENOMIC DNA]</scope>
</reference>
<dbReference type="PANTHER" id="PTHR43836">
    <property type="entry name" value="CATECHOL O-METHYLTRANSFERASE 1-RELATED"/>
    <property type="match status" value="1"/>
</dbReference>
<dbReference type="InterPro" id="IPR029063">
    <property type="entry name" value="SAM-dependent_MTases_sf"/>
</dbReference>
<sequence>MMSLLLAPLPLVPVALAVTFWYWTEVTGLCRQMFSRALKLTRGRMCVSKTHAFVFTNCTHGQAQSVLDTFHQYADTHPCLIIGPRKGQLLDEVVARVAPLRVLELGTSCGYSSVCILRLLGSEGRLVTVERDPVTADKGEEIILVAGFKHLQFQVLTCPSAEAIAGLRNNLGDQDLDLVLMDHNPKQYLPDLLALERRGLLSPGCVLLVNNVNGSAARTFLEHIRVWPECYSVCGQLLGMMEVRWNRASRQDSSD</sequence>
<dbReference type="GO" id="GO:0042424">
    <property type="term" value="P:catecholamine catabolic process"/>
    <property type="evidence" value="ECO:0007669"/>
    <property type="project" value="TreeGrafter"/>
</dbReference>
<dbReference type="GO" id="GO:0032259">
    <property type="term" value="P:methylation"/>
    <property type="evidence" value="ECO:0007669"/>
    <property type="project" value="UniProtKB-KW"/>
</dbReference>
<evidence type="ECO:0000313" key="9">
    <source>
        <dbReference type="Ensembl" id="ENSDCDP00010021831.1"/>
    </source>
</evidence>
<evidence type="ECO:0000313" key="10">
    <source>
        <dbReference type="Proteomes" id="UP000694580"/>
    </source>
</evidence>
<evidence type="ECO:0000256" key="1">
    <source>
        <dbReference type="ARBA" id="ARBA00012880"/>
    </source>
</evidence>
<proteinExistence type="inferred from homology"/>
<dbReference type="Pfam" id="PF13578">
    <property type="entry name" value="Methyltransf_24"/>
    <property type="match status" value="1"/>
</dbReference>
<dbReference type="SUPFAM" id="SSF53335">
    <property type="entry name" value="S-adenosyl-L-methionine-dependent methyltransferases"/>
    <property type="match status" value="1"/>
</dbReference>
<dbReference type="RefSeq" id="XP_028815506.1">
    <property type="nucleotide sequence ID" value="XM_028959673.1"/>
</dbReference>
<dbReference type="PANTHER" id="PTHR43836:SF3">
    <property type="entry name" value="CATECHOL O-METHYLTRANSFERASE"/>
    <property type="match status" value="1"/>
</dbReference>
<dbReference type="RefSeq" id="XP_028815507.1">
    <property type="nucleotide sequence ID" value="XM_028959674.1"/>
</dbReference>
<dbReference type="RefSeq" id="XP_028815504.1">
    <property type="nucleotide sequence ID" value="XM_028959671.1"/>
</dbReference>
<dbReference type="EC" id="2.1.1.6" evidence="1"/>
<gene>
    <name evidence="9" type="primary">LOC114767854</name>
</gene>
<evidence type="ECO:0000256" key="7">
    <source>
        <dbReference type="ARBA" id="ARBA00023453"/>
    </source>
</evidence>
<keyword evidence="3" id="KW-0808">Transferase</keyword>